<dbReference type="Gene3D" id="1.20.1720.10">
    <property type="entry name" value="Multidrug resistance protein D"/>
    <property type="match status" value="1"/>
</dbReference>
<dbReference type="CDD" id="cd17320">
    <property type="entry name" value="MFS_MdfA_MDR_like"/>
    <property type="match status" value="1"/>
</dbReference>
<evidence type="ECO:0000313" key="11">
    <source>
        <dbReference type="Proteomes" id="UP000295097"/>
    </source>
</evidence>
<dbReference type="SUPFAM" id="SSF103473">
    <property type="entry name" value="MFS general substrate transporter"/>
    <property type="match status" value="1"/>
</dbReference>
<evidence type="ECO:0000256" key="1">
    <source>
        <dbReference type="ARBA" id="ARBA00004651"/>
    </source>
</evidence>
<comment type="subcellular location">
    <subcellularLocation>
        <location evidence="8">Cell inner membrane</location>
        <topology evidence="8">Multi-pass membrane protein</topology>
    </subcellularLocation>
    <subcellularLocation>
        <location evidence="1">Cell membrane</location>
        <topology evidence="1">Multi-pass membrane protein</topology>
    </subcellularLocation>
</comment>
<protein>
    <recommendedName>
        <fullName evidence="8">Bcr/CflA family efflux transporter</fullName>
    </recommendedName>
</protein>
<dbReference type="GO" id="GO:0042910">
    <property type="term" value="F:xenobiotic transmembrane transporter activity"/>
    <property type="evidence" value="ECO:0007669"/>
    <property type="project" value="InterPro"/>
</dbReference>
<dbReference type="GO" id="GO:1990961">
    <property type="term" value="P:xenobiotic detoxification by transmembrane export across the plasma membrane"/>
    <property type="evidence" value="ECO:0007669"/>
    <property type="project" value="InterPro"/>
</dbReference>
<evidence type="ECO:0000313" key="10">
    <source>
        <dbReference type="EMBL" id="TCT37647.1"/>
    </source>
</evidence>
<gene>
    <name evidence="10" type="ORF">EDC90_101737</name>
</gene>
<dbReference type="AlphaFoldDB" id="A0A4R3NRD4"/>
<feature type="transmembrane region" description="Helical" evidence="8">
    <location>
        <begin position="44"/>
        <end position="65"/>
    </location>
</feature>
<accession>A0A4R3NRD4</accession>
<feature type="transmembrane region" description="Helical" evidence="8">
    <location>
        <begin position="292"/>
        <end position="313"/>
    </location>
</feature>
<evidence type="ECO:0000256" key="3">
    <source>
        <dbReference type="ARBA" id="ARBA00022448"/>
    </source>
</evidence>
<comment type="caution">
    <text evidence="10">The sequence shown here is derived from an EMBL/GenBank/DDBJ whole genome shotgun (WGS) entry which is preliminary data.</text>
</comment>
<keyword evidence="3 8" id="KW-0813">Transport</keyword>
<evidence type="ECO:0000256" key="5">
    <source>
        <dbReference type="ARBA" id="ARBA00022692"/>
    </source>
</evidence>
<keyword evidence="7 8" id="KW-0472">Membrane</keyword>
<feature type="transmembrane region" description="Helical" evidence="8">
    <location>
        <begin position="245"/>
        <end position="272"/>
    </location>
</feature>
<organism evidence="10 11">
    <name type="scientific">Martelella mediterranea</name>
    <dbReference type="NCBI Taxonomy" id="293089"/>
    <lineage>
        <taxon>Bacteria</taxon>
        <taxon>Pseudomonadati</taxon>
        <taxon>Pseudomonadota</taxon>
        <taxon>Alphaproteobacteria</taxon>
        <taxon>Hyphomicrobiales</taxon>
        <taxon>Aurantimonadaceae</taxon>
        <taxon>Martelella</taxon>
    </lineage>
</organism>
<dbReference type="EMBL" id="SMAR01000017">
    <property type="protein sequence ID" value="TCT37647.1"/>
    <property type="molecule type" value="Genomic_DNA"/>
</dbReference>
<dbReference type="NCBIfam" id="TIGR00710">
    <property type="entry name" value="efflux_Bcr_CflA"/>
    <property type="match status" value="1"/>
</dbReference>
<proteinExistence type="inferred from homology"/>
<dbReference type="PANTHER" id="PTHR23502:SF132">
    <property type="entry name" value="POLYAMINE TRANSPORTER 2-RELATED"/>
    <property type="match status" value="1"/>
</dbReference>
<feature type="transmembrane region" description="Helical" evidence="8">
    <location>
        <begin position="378"/>
        <end position="404"/>
    </location>
</feature>
<dbReference type="PANTHER" id="PTHR23502">
    <property type="entry name" value="MAJOR FACILITATOR SUPERFAMILY"/>
    <property type="match status" value="1"/>
</dbReference>
<feature type="domain" description="Major facilitator superfamily (MFS) profile" evidence="9">
    <location>
        <begin position="39"/>
        <end position="435"/>
    </location>
</feature>
<evidence type="ECO:0000259" key="9">
    <source>
        <dbReference type="PROSITE" id="PS50850"/>
    </source>
</evidence>
<comment type="similarity">
    <text evidence="2 8">Belongs to the major facilitator superfamily. Bcr/CmlA family.</text>
</comment>
<feature type="transmembrane region" description="Helical" evidence="8">
    <location>
        <begin position="320"/>
        <end position="340"/>
    </location>
</feature>
<dbReference type="InterPro" id="IPR004812">
    <property type="entry name" value="Efflux_drug-R_Bcr/CmlA"/>
</dbReference>
<sequence>MIVDYHHNRVFKALRTRQPAMRPRFTYQADDWSRSSSKVYSMKYVNTLTMAIGLACITALAPLATDMYLPALPLIADALNTTDGAVSYSAMTFFAGFTVGQLFYGPISDRVGRKPVVYFALGLFILGSLGTMLSQSIETMLIWRFIQGLGGSVGMVTSMAMVRDLYTGQTAAKLLAIIMMITGLAPIVAPMVGSLILLVAGWRSIFAFFVAFGIFSLLYIRFILPETRMEELRQNSRPGHAVIHYARLLTSSHFIPFAGTLALAQGAFFAYIGGSSAVFINMKGLSPQMFSLAFGFNAIGMAVGAQGGARLIGPLGARTVARIATCTYAISLTSLLALELTVGTELWMMMTLFFVAMIAMGAILTNCNMLAMEAHGQIAGVAAALAGALGFGFGAIGTGLVSAFANGTAVPLFAIMSGFAIMAALVALTSFGREKVHPMAHPEHQ</sequence>
<dbReference type="Proteomes" id="UP000295097">
    <property type="component" value="Unassembled WGS sequence"/>
</dbReference>
<dbReference type="InterPro" id="IPR011701">
    <property type="entry name" value="MFS"/>
</dbReference>
<feature type="transmembrane region" description="Helical" evidence="8">
    <location>
        <begin position="141"/>
        <end position="162"/>
    </location>
</feature>
<feature type="transmembrane region" description="Helical" evidence="8">
    <location>
        <begin position="346"/>
        <end position="366"/>
    </location>
</feature>
<dbReference type="PROSITE" id="PS50850">
    <property type="entry name" value="MFS"/>
    <property type="match status" value="1"/>
</dbReference>
<evidence type="ECO:0000256" key="4">
    <source>
        <dbReference type="ARBA" id="ARBA00022475"/>
    </source>
</evidence>
<feature type="transmembrane region" description="Helical" evidence="8">
    <location>
        <begin position="85"/>
        <end position="104"/>
    </location>
</feature>
<feature type="transmembrane region" description="Helical" evidence="8">
    <location>
        <begin position="410"/>
        <end position="431"/>
    </location>
</feature>
<dbReference type="GO" id="GO:0005886">
    <property type="term" value="C:plasma membrane"/>
    <property type="evidence" value="ECO:0007669"/>
    <property type="project" value="UniProtKB-SubCell"/>
</dbReference>
<evidence type="ECO:0000256" key="8">
    <source>
        <dbReference type="RuleBase" id="RU365088"/>
    </source>
</evidence>
<dbReference type="InterPro" id="IPR020846">
    <property type="entry name" value="MFS_dom"/>
</dbReference>
<keyword evidence="8" id="KW-0997">Cell inner membrane</keyword>
<feature type="transmembrane region" description="Helical" evidence="8">
    <location>
        <begin position="116"/>
        <end position="135"/>
    </location>
</feature>
<name>A0A4R3NRD4_9HYPH</name>
<dbReference type="Pfam" id="PF07690">
    <property type="entry name" value="MFS_1"/>
    <property type="match status" value="1"/>
</dbReference>
<keyword evidence="6 8" id="KW-1133">Transmembrane helix</keyword>
<dbReference type="InterPro" id="IPR036259">
    <property type="entry name" value="MFS_trans_sf"/>
</dbReference>
<dbReference type="FunFam" id="1.20.1720.10:FF:000005">
    <property type="entry name" value="Bcr/CflA family efflux transporter"/>
    <property type="match status" value="1"/>
</dbReference>
<reference evidence="10 11" key="1">
    <citation type="submission" date="2019-03" db="EMBL/GenBank/DDBJ databases">
        <title>Freshwater and sediment microbial communities from various areas in North America, analyzing microbe dynamics in response to fracking.</title>
        <authorList>
            <person name="Lamendella R."/>
        </authorList>
    </citation>
    <scope>NUCLEOTIDE SEQUENCE [LARGE SCALE GENOMIC DNA]</scope>
    <source>
        <strain evidence="10 11">175.2</strain>
    </source>
</reference>
<evidence type="ECO:0000256" key="2">
    <source>
        <dbReference type="ARBA" id="ARBA00006236"/>
    </source>
</evidence>
<keyword evidence="11" id="KW-1185">Reference proteome</keyword>
<evidence type="ECO:0000256" key="7">
    <source>
        <dbReference type="ARBA" id="ARBA00023136"/>
    </source>
</evidence>
<keyword evidence="5 8" id="KW-0812">Transmembrane</keyword>
<feature type="transmembrane region" description="Helical" evidence="8">
    <location>
        <begin position="205"/>
        <end position="224"/>
    </location>
</feature>
<evidence type="ECO:0000256" key="6">
    <source>
        <dbReference type="ARBA" id="ARBA00022989"/>
    </source>
</evidence>
<keyword evidence="4" id="KW-1003">Cell membrane</keyword>
<feature type="transmembrane region" description="Helical" evidence="8">
    <location>
        <begin position="174"/>
        <end position="199"/>
    </location>
</feature>